<dbReference type="OrthoDB" id="9769144at2"/>
<dbReference type="Gene3D" id="3.40.50.880">
    <property type="match status" value="1"/>
</dbReference>
<evidence type="ECO:0008006" key="5">
    <source>
        <dbReference type="Google" id="ProtNLM"/>
    </source>
</evidence>
<dbReference type="EMBL" id="QYUK01000011">
    <property type="protein sequence ID" value="RJF87885.1"/>
    <property type="molecule type" value="Genomic_DNA"/>
</dbReference>
<feature type="region of interest" description="Disordered" evidence="1">
    <location>
        <begin position="543"/>
        <end position="567"/>
    </location>
</feature>
<sequence>MSIGFETAPLVAWWLIAILGGAALALSGLALWRRSRGAWARLCLVAALLAVLINPIVSEETRKGLSDIALIAIDRSASQRIGTRTAETDAALATLRERLARLPDVEVREVQIGSDQRGTPVVSTIQQALGDIPRDRFAGVILLSDGRAADVPPPETMAAAGAITTAPFHLLATGQPGERDRRLTVLEAPSYAVVGKPVPIRIRVDDGEPGERPADGAQATVTLAADGGIPVARRVPVGEPVVLVVTPDKRGPNVLEISVEAGPAELTPVNNDAVVTINGIRDRLRVLLVSGEPHMGERAWRNILKSDPSVDLVHFTILRPPQKQDATPVVELSLIAFPTRELFEEKIGEFDLVIFDRYRQRGILPANYLANVVTYVENGGALMIAASPEADAPLSLYESALAPILPARPRGPDLTQAFRPALTPEGRRHPVTALLPNAGKPGEEAGWGRWLRMSDIEARSGNVVMTGAQGRPLLILDRVGKGRVALLASDEAWLWQRGFEGGGPQAELLRRIAHWSMQEPDLEEERLRAYAHQGRIEIERRSLKPQPPPVEVESPSGARRTIPLEDHPDGVATASVGAEEPGLWRVSDGTRVVTVAVGEVGGREMADVRATLGVIDPLAEASDGSTRFISGEGMPDLRRVRPDRPAAGASWIGLRQNGAYEVTAVTQVSLLPAVLALLLVLGLLVGAWLREGR</sequence>
<dbReference type="InterPro" id="IPR029062">
    <property type="entry name" value="Class_I_gatase-like"/>
</dbReference>
<evidence type="ECO:0000313" key="4">
    <source>
        <dbReference type="Proteomes" id="UP000284605"/>
    </source>
</evidence>
<dbReference type="AlphaFoldDB" id="A0A418WCY5"/>
<organism evidence="3 4">
    <name type="scientific">Oleomonas cavernae</name>
    <dbReference type="NCBI Taxonomy" id="2320859"/>
    <lineage>
        <taxon>Bacteria</taxon>
        <taxon>Pseudomonadati</taxon>
        <taxon>Pseudomonadota</taxon>
        <taxon>Alphaproteobacteria</taxon>
        <taxon>Acetobacterales</taxon>
        <taxon>Acetobacteraceae</taxon>
        <taxon>Oleomonas</taxon>
    </lineage>
</organism>
<evidence type="ECO:0000313" key="3">
    <source>
        <dbReference type="EMBL" id="RJF87885.1"/>
    </source>
</evidence>
<accession>A0A418WCY5</accession>
<dbReference type="PANTHER" id="PTHR37947:SF1">
    <property type="entry name" value="BLL2462 PROTEIN"/>
    <property type="match status" value="1"/>
</dbReference>
<gene>
    <name evidence="3" type="ORF">D3874_13335</name>
</gene>
<keyword evidence="4" id="KW-1185">Reference proteome</keyword>
<keyword evidence="2" id="KW-1133">Transmembrane helix</keyword>
<evidence type="ECO:0000256" key="1">
    <source>
        <dbReference type="SAM" id="MobiDB-lite"/>
    </source>
</evidence>
<comment type="caution">
    <text evidence="3">The sequence shown here is derived from an EMBL/GenBank/DDBJ whole genome shotgun (WGS) entry which is preliminary data.</text>
</comment>
<reference evidence="3 4" key="1">
    <citation type="submission" date="2018-09" db="EMBL/GenBank/DDBJ databases">
        <authorList>
            <person name="Zhu H."/>
        </authorList>
    </citation>
    <scope>NUCLEOTIDE SEQUENCE [LARGE SCALE GENOMIC DNA]</scope>
    <source>
        <strain evidence="3 4">K1W22B-8</strain>
    </source>
</reference>
<dbReference type="RefSeq" id="WP_119778520.1">
    <property type="nucleotide sequence ID" value="NZ_QYUK01000011.1"/>
</dbReference>
<feature type="transmembrane region" description="Helical" evidence="2">
    <location>
        <begin position="39"/>
        <end position="57"/>
    </location>
</feature>
<proteinExistence type="predicted"/>
<keyword evidence="2" id="KW-0472">Membrane</keyword>
<name>A0A418WCY5_9PROT</name>
<feature type="transmembrane region" description="Helical" evidence="2">
    <location>
        <begin position="12"/>
        <end position="32"/>
    </location>
</feature>
<evidence type="ECO:0000256" key="2">
    <source>
        <dbReference type="SAM" id="Phobius"/>
    </source>
</evidence>
<feature type="transmembrane region" description="Helical" evidence="2">
    <location>
        <begin position="670"/>
        <end position="689"/>
    </location>
</feature>
<dbReference type="SUPFAM" id="SSF52317">
    <property type="entry name" value="Class I glutamine amidotransferase-like"/>
    <property type="match status" value="1"/>
</dbReference>
<dbReference type="Proteomes" id="UP000284605">
    <property type="component" value="Unassembled WGS sequence"/>
</dbReference>
<keyword evidence="2" id="KW-0812">Transmembrane</keyword>
<dbReference type="PANTHER" id="PTHR37947">
    <property type="entry name" value="BLL2462 PROTEIN"/>
    <property type="match status" value="1"/>
</dbReference>
<protein>
    <recommendedName>
        <fullName evidence="5">Glutamine amidotransferase domain-containing protein</fullName>
    </recommendedName>
</protein>